<dbReference type="AlphaFoldDB" id="A0A1B7YZF9"/>
<dbReference type="SUPFAM" id="SSF54427">
    <property type="entry name" value="NTF2-like"/>
    <property type="match status" value="1"/>
</dbReference>
<gene>
    <name evidence="1" type="ORF">A9200_10560</name>
</gene>
<comment type="caution">
    <text evidence="1">The sequence shown here is derived from an EMBL/GenBank/DDBJ whole genome shotgun (WGS) entry which is preliminary data.</text>
</comment>
<dbReference type="Gene3D" id="3.10.450.50">
    <property type="match status" value="1"/>
</dbReference>
<name>A0A1B7YZF9_9FLAO</name>
<dbReference type="EMBL" id="LZFP01000050">
    <property type="protein sequence ID" value="OBR35786.1"/>
    <property type="molecule type" value="Genomic_DNA"/>
</dbReference>
<dbReference type="InterPro" id="IPR032710">
    <property type="entry name" value="NTF2-like_dom_sf"/>
</dbReference>
<reference evidence="2" key="1">
    <citation type="submission" date="2016-06" db="EMBL/GenBank/DDBJ databases">
        <authorList>
            <person name="Zhan P."/>
        </authorList>
    </citation>
    <scope>NUCLEOTIDE SEQUENCE [LARGE SCALE GENOMIC DNA]</scope>
    <source>
        <strain evidence="2">T28</strain>
    </source>
</reference>
<sequence length="121" mass="13825">MKNIVLIVLLLLYIGCNETLDNSPASIAEIVTESFYHNNDETLRKHTTPDGYANFSNLMNMFAKPKNSEMNFKVIEESIDGDMAWVKYSTSYDKNPGIFKLVKVDGVWKVTSRKPNEKLPF</sequence>
<proteinExistence type="predicted"/>
<evidence type="ECO:0008006" key="3">
    <source>
        <dbReference type="Google" id="ProtNLM"/>
    </source>
</evidence>
<dbReference type="Proteomes" id="UP000092164">
    <property type="component" value="Unassembled WGS sequence"/>
</dbReference>
<evidence type="ECO:0000313" key="1">
    <source>
        <dbReference type="EMBL" id="OBR35786.1"/>
    </source>
</evidence>
<organism evidence="1 2">
    <name type="scientific">Maribacter hydrothermalis</name>
    <dbReference type="NCBI Taxonomy" id="1836467"/>
    <lineage>
        <taxon>Bacteria</taxon>
        <taxon>Pseudomonadati</taxon>
        <taxon>Bacteroidota</taxon>
        <taxon>Flavobacteriia</taxon>
        <taxon>Flavobacteriales</taxon>
        <taxon>Flavobacteriaceae</taxon>
        <taxon>Maribacter</taxon>
    </lineage>
</organism>
<dbReference type="STRING" id="1836467.BTR34_01960"/>
<accession>A0A1B7YZF9</accession>
<evidence type="ECO:0000313" key="2">
    <source>
        <dbReference type="Proteomes" id="UP000092164"/>
    </source>
</evidence>
<dbReference type="RefSeq" id="WP_068487075.1">
    <property type="nucleotide sequence ID" value="NZ_CP018760.1"/>
</dbReference>
<dbReference type="KEGG" id="mart:BTR34_01960"/>
<dbReference type="OrthoDB" id="1449606at2"/>
<keyword evidence="2" id="KW-1185">Reference proteome</keyword>
<protein>
    <recommendedName>
        <fullName evidence="3">DUF4878 domain-containing protein</fullName>
    </recommendedName>
</protein>